<organism evidence="3">
    <name type="scientific">marine sediment metagenome</name>
    <dbReference type="NCBI Taxonomy" id="412755"/>
    <lineage>
        <taxon>unclassified sequences</taxon>
        <taxon>metagenomes</taxon>
        <taxon>ecological metagenomes</taxon>
    </lineage>
</organism>
<comment type="caution">
    <text evidence="3">The sequence shown here is derived from an EMBL/GenBank/DDBJ whole genome shotgun (WGS) entry which is preliminary data.</text>
</comment>
<dbReference type="InterPro" id="IPR003607">
    <property type="entry name" value="HD/PDEase_dom"/>
</dbReference>
<dbReference type="CDD" id="cd00077">
    <property type="entry name" value="HDc"/>
    <property type="match status" value="1"/>
</dbReference>
<accession>A0A0F9AVQ0</accession>
<dbReference type="SMART" id="SM00471">
    <property type="entry name" value="HDc"/>
    <property type="match status" value="1"/>
</dbReference>
<proteinExistence type="predicted"/>
<evidence type="ECO:0000259" key="2">
    <source>
        <dbReference type="PROSITE" id="PS51832"/>
    </source>
</evidence>
<dbReference type="Pfam" id="PF13487">
    <property type="entry name" value="HD_5"/>
    <property type="match status" value="1"/>
</dbReference>
<feature type="coiled-coil region" evidence="1">
    <location>
        <begin position="5"/>
        <end position="56"/>
    </location>
</feature>
<gene>
    <name evidence="3" type="ORF">LCGC14_2603710</name>
</gene>
<feature type="domain" description="HD-GYP" evidence="2">
    <location>
        <begin position="50"/>
        <end position="233"/>
    </location>
</feature>
<keyword evidence="1" id="KW-0175">Coiled coil</keyword>
<dbReference type="InterPro" id="IPR037522">
    <property type="entry name" value="HD_GYP_dom"/>
</dbReference>
<name>A0A0F9AVQ0_9ZZZZ</name>
<sequence>MTCTQQDENKTKECLINELKELRGRVVELEASEAQCKQVEEKLKQNSEELRRAMEGTIYAMALVSEIRDPYMTHHQRKVADLACAIAREMGLPGKKVEGIRLAGVIHDVGRVYVPTDILSKRTRLTKAEFSIVKNHPKVGFNLFSMGQFPWPIAQMVLQHHERIDGSGYPQGLSGGEILLEARILAVADVVEAMSSRRPYRPALGINKALKEISRNKGILYDSKVADTCLKLF</sequence>
<dbReference type="Gene3D" id="1.10.3210.10">
    <property type="entry name" value="Hypothetical protein af1432"/>
    <property type="match status" value="1"/>
</dbReference>
<dbReference type="PANTHER" id="PTHR43155">
    <property type="entry name" value="CYCLIC DI-GMP PHOSPHODIESTERASE PA4108-RELATED"/>
    <property type="match status" value="1"/>
</dbReference>
<evidence type="ECO:0000256" key="1">
    <source>
        <dbReference type="SAM" id="Coils"/>
    </source>
</evidence>
<dbReference type="PROSITE" id="PS51832">
    <property type="entry name" value="HD_GYP"/>
    <property type="match status" value="1"/>
</dbReference>
<dbReference type="SUPFAM" id="SSF109604">
    <property type="entry name" value="HD-domain/PDEase-like"/>
    <property type="match status" value="1"/>
</dbReference>
<reference evidence="3" key="1">
    <citation type="journal article" date="2015" name="Nature">
        <title>Complex archaea that bridge the gap between prokaryotes and eukaryotes.</title>
        <authorList>
            <person name="Spang A."/>
            <person name="Saw J.H."/>
            <person name="Jorgensen S.L."/>
            <person name="Zaremba-Niedzwiedzka K."/>
            <person name="Martijn J."/>
            <person name="Lind A.E."/>
            <person name="van Eijk R."/>
            <person name="Schleper C."/>
            <person name="Guy L."/>
            <person name="Ettema T.J."/>
        </authorList>
    </citation>
    <scope>NUCLEOTIDE SEQUENCE</scope>
</reference>
<dbReference type="AlphaFoldDB" id="A0A0F9AVQ0"/>
<feature type="non-terminal residue" evidence="3">
    <location>
        <position position="233"/>
    </location>
</feature>
<dbReference type="EMBL" id="LAZR01044017">
    <property type="protein sequence ID" value="KKL05672.1"/>
    <property type="molecule type" value="Genomic_DNA"/>
</dbReference>
<dbReference type="PANTHER" id="PTHR43155:SF2">
    <property type="entry name" value="CYCLIC DI-GMP PHOSPHODIESTERASE PA4108"/>
    <property type="match status" value="1"/>
</dbReference>
<protein>
    <recommendedName>
        <fullName evidence="2">HD-GYP domain-containing protein</fullName>
    </recommendedName>
</protein>
<evidence type="ECO:0000313" key="3">
    <source>
        <dbReference type="EMBL" id="KKL05672.1"/>
    </source>
</evidence>